<keyword evidence="1" id="KW-0732">Signal</keyword>
<proteinExistence type="predicted"/>
<dbReference type="Proteomes" id="UP000190814">
    <property type="component" value="Unassembled WGS sequence"/>
</dbReference>
<dbReference type="PANTHER" id="PTHR45661:SF3">
    <property type="entry name" value="IG-LIKE DOMAIN-CONTAINING PROTEIN"/>
    <property type="match status" value="1"/>
</dbReference>
<evidence type="ECO:0000256" key="1">
    <source>
        <dbReference type="SAM" id="SignalP"/>
    </source>
</evidence>
<dbReference type="RefSeq" id="WP_078765493.1">
    <property type="nucleotide sequence ID" value="NZ_FUXZ01000004.1"/>
</dbReference>
<dbReference type="EMBL" id="FUXZ01000004">
    <property type="protein sequence ID" value="SKA62376.1"/>
    <property type="molecule type" value="Genomic_DNA"/>
</dbReference>
<dbReference type="Gene3D" id="3.80.10.10">
    <property type="entry name" value="Ribonuclease Inhibitor"/>
    <property type="match status" value="4"/>
</dbReference>
<organism evidence="2 3">
    <name type="scientific">Eubacterium uniforme</name>
    <dbReference type="NCBI Taxonomy" id="39495"/>
    <lineage>
        <taxon>Bacteria</taxon>
        <taxon>Bacillati</taxon>
        <taxon>Bacillota</taxon>
        <taxon>Clostridia</taxon>
        <taxon>Eubacteriales</taxon>
        <taxon>Eubacteriaceae</taxon>
        <taxon>Eubacterium</taxon>
    </lineage>
</organism>
<reference evidence="2 3" key="1">
    <citation type="submission" date="2017-02" db="EMBL/GenBank/DDBJ databases">
        <authorList>
            <person name="Peterson S.W."/>
        </authorList>
    </citation>
    <scope>NUCLEOTIDE SEQUENCE [LARGE SCALE GENOMIC DNA]</scope>
    <source>
        <strain evidence="2 3">ATCC 35992</strain>
    </source>
</reference>
<dbReference type="InterPro" id="IPR032675">
    <property type="entry name" value="LRR_dom_sf"/>
</dbReference>
<name>A0A1T4VBQ6_9FIRM</name>
<gene>
    <name evidence="2" type="ORF">SAMN02745111_00599</name>
</gene>
<accession>A0A1T4VBQ6</accession>
<feature type="chain" id="PRO_5012413963" evidence="1">
    <location>
        <begin position="25"/>
        <end position="694"/>
    </location>
</feature>
<protein>
    <submittedName>
        <fullName evidence="2">Leucine rich repeat-containing protein</fullName>
    </submittedName>
</protein>
<evidence type="ECO:0000313" key="2">
    <source>
        <dbReference type="EMBL" id="SKA62376.1"/>
    </source>
</evidence>
<dbReference type="PANTHER" id="PTHR45661">
    <property type="entry name" value="SURFACE ANTIGEN"/>
    <property type="match status" value="1"/>
</dbReference>
<dbReference type="OrthoDB" id="1863769at2"/>
<dbReference type="SUPFAM" id="SSF52058">
    <property type="entry name" value="L domain-like"/>
    <property type="match status" value="1"/>
</dbReference>
<feature type="signal peptide" evidence="1">
    <location>
        <begin position="1"/>
        <end position="24"/>
    </location>
</feature>
<keyword evidence="3" id="KW-1185">Reference proteome</keyword>
<dbReference type="InterPro" id="IPR053139">
    <property type="entry name" value="Surface_bspA-like"/>
</dbReference>
<evidence type="ECO:0000313" key="3">
    <source>
        <dbReference type="Proteomes" id="UP000190814"/>
    </source>
</evidence>
<dbReference type="InterPro" id="IPR026906">
    <property type="entry name" value="LRR_5"/>
</dbReference>
<dbReference type="Pfam" id="PF13306">
    <property type="entry name" value="LRR_5"/>
    <property type="match status" value="3"/>
</dbReference>
<sequence>MRLFKKTLSIVTVLSLAFSTPVFAEDGGEISDGDTRIDIAKFSVRHSCNNDTLFTVDEKTKLITSVDASLMEETVMVIPSKVKASDGSDIDIVGIGDSAFKNMDKLEKIYLPDDFETFGKECFMNDKNLKEMMPYKAEQEFTYAEYKLATDPEAQLGDDDALNNQKMIGFNYKEESENSGDLDNPGNPENTENMLYPDLQGFYLPTALVNVDATAFIGCEKITRFDYNLTSDEEETRLTIAGIKITPATEFSEETREVTNELLLTKDGKKLICMAPGFSGDKYSFADHGAETIEEIGNYACYNNKTNNGFIIPKSVKKIGDYAFYGCTNQNSYAFEDGSVLESIGAYAYANTVNLNISFPETFKTMGVHAFDSANNAVIDISKSQVEVIPEYAFANQPTLHELTTPKTLKTIAPYAFANSTNLDTIHFLGETLESIGKGAFEGCRTLHVIDIPEGVKAIEEDTFNGCSNLGIVILPESLEEIGANAFKDCVTIHEMVIPAGVKYVDKTSFSGARIDKIDTSKNEALSKLFGRYFETEEQKAAKLMNKVLTINGYKYKVTKTDKTGGEVQLIGAADKKKVKKLKKLVVKNTVAYTFEGKNYTYKVTSIGAKAFKGYKKLAKVTIGTNVTTIGKAAFYNCKKLKNVVIKSKNITKIGKKAFRRNGAKKLTVKVPKKLKKKYNKLLKKAKTNKYKVK</sequence>
<dbReference type="AlphaFoldDB" id="A0A1T4VBQ6"/>
<dbReference type="STRING" id="39495.SAMN02745111_00599"/>